<dbReference type="AlphaFoldDB" id="A0A852ZYJ4"/>
<keyword evidence="3" id="KW-1185">Reference proteome</keyword>
<keyword evidence="1" id="KW-1133">Transmembrane helix</keyword>
<dbReference type="Proteomes" id="UP000567795">
    <property type="component" value="Unassembled WGS sequence"/>
</dbReference>
<feature type="transmembrane region" description="Helical" evidence="1">
    <location>
        <begin position="21"/>
        <end position="41"/>
    </location>
</feature>
<evidence type="ECO:0008006" key="4">
    <source>
        <dbReference type="Google" id="ProtNLM"/>
    </source>
</evidence>
<accession>A0A852ZYJ4</accession>
<keyword evidence="1" id="KW-0812">Transmembrane</keyword>
<gene>
    <name evidence="2" type="ORF">FHU37_004396</name>
</gene>
<feature type="transmembrane region" description="Helical" evidence="1">
    <location>
        <begin position="405"/>
        <end position="423"/>
    </location>
</feature>
<feature type="transmembrane region" description="Helical" evidence="1">
    <location>
        <begin position="191"/>
        <end position="208"/>
    </location>
</feature>
<proteinExistence type="predicted"/>
<keyword evidence="1" id="KW-0472">Membrane</keyword>
<evidence type="ECO:0000256" key="1">
    <source>
        <dbReference type="SAM" id="Phobius"/>
    </source>
</evidence>
<organism evidence="2 3">
    <name type="scientific">Allostreptomyces psammosilenae</name>
    <dbReference type="NCBI Taxonomy" id="1892865"/>
    <lineage>
        <taxon>Bacteria</taxon>
        <taxon>Bacillati</taxon>
        <taxon>Actinomycetota</taxon>
        <taxon>Actinomycetes</taxon>
        <taxon>Kitasatosporales</taxon>
        <taxon>Streptomycetaceae</taxon>
        <taxon>Allostreptomyces</taxon>
    </lineage>
</organism>
<reference evidence="2 3" key="1">
    <citation type="submission" date="2020-07" db="EMBL/GenBank/DDBJ databases">
        <title>Sequencing the genomes of 1000 actinobacteria strains.</title>
        <authorList>
            <person name="Klenk H.-P."/>
        </authorList>
    </citation>
    <scope>NUCLEOTIDE SEQUENCE [LARGE SCALE GENOMIC DNA]</scope>
    <source>
        <strain evidence="2 3">DSM 42178</strain>
    </source>
</reference>
<feature type="transmembrane region" description="Helical" evidence="1">
    <location>
        <begin position="159"/>
        <end position="179"/>
    </location>
</feature>
<protein>
    <recommendedName>
        <fullName evidence="4">Glycosyltransferase RgtA/B/C/D-like domain-containing protein</fullName>
    </recommendedName>
</protein>
<feature type="transmembrane region" description="Helical" evidence="1">
    <location>
        <begin position="372"/>
        <end position="393"/>
    </location>
</feature>
<comment type="caution">
    <text evidence="2">The sequence shown here is derived from an EMBL/GenBank/DDBJ whole genome shotgun (WGS) entry which is preliminary data.</text>
</comment>
<feature type="transmembrane region" description="Helical" evidence="1">
    <location>
        <begin position="235"/>
        <end position="267"/>
    </location>
</feature>
<sequence>MGGRVVRPPRRRGGPRLPWPSLAAAALVLAYVAAFVLGMRYTTYDSWGALLIAPVLVLATLPLLARATARESDPRITHWLVVALCCKLLAAYPRYLMAFVLYGGQADAAMYDERGRALAAVFSQGVWDPDLGDQRVMGTGFVVILTGLVYTVIGPSLLGGFLVYSWLGFIGLLLFWKAFRTAFPAGEHRRYLLLVFFLPSLLFWPSSIGKDSWMMFGLGVTAYGTARLLERRRGAFLLLGLGSLATAVVRPHVTVLAVAALVVAYVLRRRPQQVSALGPVRALASLAVLGLLCMLALTQVSAYFGTGVPDPQAVSEVLAETQRRTAQGGSAEADAVEDGAPGAVSLSPADIPAALVTVLFRPFPWEAHNGQALLASGESALLLVAFCVAWRRLARLPLVVLRQPYVAFVLVYTVLFCWAFSNINNLGILSRERVMVYPLALALLAVPVPARGRARGRPPGGPGAPTVSGTGPGAGVTGLAGAAGAAGVGRVPGVAGVAGTAEGSVRSPYGGPIR</sequence>
<feature type="transmembrane region" description="Helical" evidence="1">
    <location>
        <begin position="279"/>
        <end position="304"/>
    </location>
</feature>
<evidence type="ECO:0000313" key="2">
    <source>
        <dbReference type="EMBL" id="NYI07453.1"/>
    </source>
</evidence>
<name>A0A852ZYJ4_9ACTN</name>
<dbReference type="EMBL" id="JACBZD010000001">
    <property type="protein sequence ID" value="NYI07453.1"/>
    <property type="molecule type" value="Genomic_DNA"/>
</dbReference>
<feature type="transmembrane region" description="Helical" evidence="1">
    <location>
        <begin position="47"/>
        <end position="65"/>
    </location>
</feature>
<dbReference type="RefSeq" id="WP_179815862.1">
    <property type="nucleotide sequence ID" value="NZ_JACBZD010000001.1"/>
</dbReference>
<evidence type="ECO:0000313" key="3">
    <source>
        <dbReference type="Proteomes" id="UP000567795"/>
    </source>
</evidence>